<evidence type="ECO:0000256" key="3">
    <source>
        <dbReference type="ARBA" id="ARBA00022576"/>
    </source>
</evidence>
<dbReference type="GO" id="GO:0019464">
    <property type="term" value="P:glycine decarboxylation via glycine cleavage system"/>
    <property type="evidence" value="ECO:0007669"/>
    <property type="project" value="UniProtKB-UniRule"/>
</dbReference>
<dbReference type="InterPro" id="IPR028896">
    <property type="entry name" value="GcvT/YgfZ/DmdA"/>
</dbReference>
<dbReference type="Gene3D" id="3.30.70.1400">
    <property type="entry name" value="Aminomethyltransferase beta-barrel domains"/>
    <property type="match status" value="1"/>
</dbReference>
<comment type="caution">
    <text evidence="11">The sequence shown here is derived from an EMBL/GenBank/DDBJ whole genome shotgun (WGS) entry which is preliminary data.</text>
</comment>
<dbReference type="GO" id="GO:0008168">
    <property type="term" value="F:methyltransferase activity"/>
    <property type="evidence" value="ECO:0007669"/>
    <property type="project" value="UniProtKB-KW"/>
</dbReference>
<comment type="subunit">
    <text evidence="7">The glycine cleavage system is composed of four proteins: P, T, L and H.</text>
</comment>
<dbReference type="RefSeq" id="WP_022937023.1">
    <property type="nucleotide sequence ID" value="NZ_CABKRQ010000002.1"/>
</dbReference>
<reference evidence="11 12" key="1">
    <citation type="submission" date="2018-05" db="EMBL/GenBank/DDBJ databases">
        <title>Genomic Encyclopedia of Type Strains, Phase IV (KMG-IV): sequencing the most valuable type-strain genomes for metagenomic binning, comparative biology and taxonomic classification.</title>
        <authorList>
            <person name="Goeker M."/>
        </authorList>
    </citation>
    <scope>NUCLEOTIDE SEQUENCE [LARGE SCALE GENOMIC DNA]</scope>
    <source>
        <strain evidence="11 12">JC118</strain>
    </source>
</reference>
<dbReference type="Pfam" id="PF01571">
    <property type="entry name" value="GCV_T"/>
    <property type="match status" value="1"/>
</dbReference>
<organism evidence="11 12">
    <name type="scientific">Dielma fastidiosa</name>
    <dbReference type="NCBI Taxonomy" id="1034346"/>
    <lineage>
        <taxon>Bacteria</taxon>
        <taxon>Bacillati</taxon>
        <taxon>Bacillota</taxon>
        <taxon>Erysipelotrichia</taxon>
        <taxon>Erysipelotrichales</taxon>
        <taxon>Erysipelotrichaceae</taxon>
        <taxon>Dielma</taxon>
    </lineage>
</organism>
<sequence>MELKTPLYETHLSIKGKMVPFAGYLMPVQYEHGILAEHKAVREQCGLFDVSHMGEIVCSGKDALLNINYLLSNDFTEMEAGSCRYSPMCNEQGGVVDDLIVYKLNDEAYFIVVNASNKDKDYAWMKAHQHGNVEFKDLSGDIAQLALQGPKAEAILSRLCTELPDKYYSFKANVDVGGLKALVSRTGYTGEDGFEIYLANKDAAALWEMLMQEGQADGLLPCGLGARDTLRLEAAMPLYGHEMNDEITPLETNLKFAVKLNKAAFIGKEALLTQTVKRTRVGLKVIGRGIVREAMPVYKEDQKIGVTTSGTMSPTLNAAIAMALIDKEYKEMGTKVEVEVRGRRVEAEIVRLPFYKK</sequence>
<feature type="domain" description="Aminomethyltransferase C-terminal" evidence="10">
    <location>
        <begin position="278"/>
        <end position="356"/>
    </location>
</feature>
<protein>
    <recommendedName>
        <fullName evidence="2 7">Aminomethyltransferase</fullName>
        <ecNumber evidence="2 7">2.1.2.10</ecNumber>
    </recommendedName>
    <alternativeName>
        <fullName evidence="5 7">Glycine cleavage system T protein</fullName>
    </alternativeName>
</protein>
<evidence type="ECO:0000256" key="2">
    <source>
        <dbReference type="ARBA" id="ARBA00012616"/>
    </source>
</evidence>
<dbReference type="InterPro" id="IPR006222">
    <property type="entry name" value="GCVT_N"/>
</dbReference>
<dbReference type="GO" id="GO:0032259">
    <property type="term" value="P:methylation"/>
    <property type="evidence" value="ECO:0007669"/>
    <property type="project" value="UniProtKB-KW"/>
</dbReference>
<dbReference type="STRING" id="1034346.GCA_000313565_00716"/>
<comment type="similarity">
    <text evidence="1 7">Belongs to the GcvT family.</text>
</comment>
<gene>
    <name evidence="7" type="primary">gcvT</name>
    <name evidence="11" type="ORF">DES51_105122</name>
</gene>
<proteinExistence type="inferred from homology"/>
<dbReference type="Gene3D" id="2.40.30.110">
    <property type="entry name" value="Aminomethyltransferase beta-barrel domains"/>
    <property type="match status" value="1"/>
</dbReference>
<dbReference type="GO" id="GO:0005960">
    <property type="term" value="C:glycine cleavage complex"/>
    <property type="evidence" value="ECO:0007669"/>
    <property type="project" value="InterPro"/>
</dbReference>
<dbReference type="NCBIfam" id="TIGR00528">
    <property type="entry name" value="gcvT"/>
    <property type="match status" value="1"/>
</dbReference>
<comment type="function">
    <text evidence="7">The glycine cleavage system catalyzes the degradation of glycine.</text>
</comment>
<dbReference type="InterPro" id="IPR006223">
    <property type="entry name" value="GcvT"/>
</dbReference>
<dbReference type="HAMAP" id="MF_00259">
    <property type="entry name" value="GcvT"/>
    <property type="match status" value="1"/>
</dbReference>
<dbReference type="GO" id="GO:0004047">
    <property type="term" value="F:aminomethyltransferase activity"/>
    <property type="evidence" value="ECO:0007669"/>
    <property type="project" value="UniProtKB-UniRule"/>
</dbReference>
<dbReference type="FunFam" id="2.40.30.110:FF:000003">
    <property type="entry name" value="Aminomethyltransferase"/>
    <property type="match status" value="1"/>
</dbReference>
<evidence type="ECO:0000256" key="4">
    <source>
        <dbReference type="ARBA" id="ARBA00022679"/>
    </source>
</evidence>
<dbReference type="OrthoDB" id="9774591at2"/>
<dbReference type="SUPFAM" id="SSF101790">
    <property type="entry name" value="Aminomethyltransferase beta-barrel domain"/>
    <property type="match status" value="1"/>
</dbReference>
<accession>A0A318KPQ1</accession>
<evidence type="ECO:0000313" key="11">
    <source>
        <dbReference type="EMBL" id="PXX79650.1"/>
    </source>
</evidence>
<name>A0A318KPQ1_9FIRM</name>
<comment type="catalytic activity">
    <reaction evidence="6 7">
        <text>N(6)-[(R)-S(8)-aminomethyldihydrolipoyl]-L-lysyl-[protein] + (6S)-5,6,7,8-tetrahydrofolate = N(6)-[(R)-dihydrolipoyl]-L-lysyl-[protein] + (6R)-5,10-methylene-5,6,7,8-tetrahydrofolate + NH4(+)</text>
        <dbReference type="Rhea" id="RHEA:16945"/>
        <dbReference type="Rhea" id="RHEA-COMP:10475"/>
        <dbReference type="Rhea" id="RHEA-COMP:10492"/>
        <dbReference type="ChEBI" id="CHEBI:15636"/>
        <dbReference type="ChEBI" id="CHEBI:28938"/>
        <dbReference type="ChEBI" id="CHEBI:57453"/>
        <dbReference type="ChEBI" id="CHEBI:83100"/>
        <dbReference type="ChEBI" id="CHEBI:83143"/>
        <dbReference type="EC" id="2.1.2.10"/>
    </reaction>
</comment>
<dbReference type="EMBL" id="QJKH01000005">
    <property type="protein sequence ID" value="PXX79650.1"/>
    <property type="molecule type" value="Genomic_DNA"/>
</dbReference>
<evidence type="ECO:0000259" key="10">
    <source>
        <dbReference type="Pfam" id="PF08669"/>
    </source>
</evidence>
<dbReference type="InterPro" id="IPR029043">
    <property type="entry name" value="GcvT/YgfZ_C"/>
</dbReference>
<dbReference type="NCBIfam" id="NF001567">
    <property type="entry name" value="PRK00389.1"/>
    <property type="match status" value="1"/>
</dbReference>
<evidence type="ECO:0000256" key="6">
    <source>
        <dbReference type="ARBA" id="ARBA00047665"/>
    </source>
</evidence>
<dbReference type="InterPro" id="IPR022903">
    <property type="entry name" value="GcvT_bac"/>
</dbReference>
<dbReference type="EC" id="2.1.2.10" evidence="2 7"/>
<dbReference type="Gene3D" id="3.30.1360.120">
    <property type="entry name" value="Probable tRNA modification gtpase trme, domain 1"/>
    <property type="match status" value="1"/>
</dbReference>
<dbReference type="PANTHER" id="PTHR43757:SF2">
    <property type="entry name" value="AMINOMETHYLTRANSFERASE, MITOCHONDRIAL"/>
    <property type="match status" value="1"/>
</dbReference>
<dbReference type="Pfam" id="PF08669">
    <property type="entry name" value="GCV_T_C"/>
    <property type="match status" value="1"/>
</dbReference>
<evidence type="ECO:0000256" key="7">
    <source>
        <dbReference type="HAMAP-Rule" id="MF_00259"/>
    </source>
</evidence>
<keyword evidence="3 7" id="KW-0032">Aminotransferase</keyword>
<dbReference type="Gene3D" id="4.10.1250.10">
    <property type="entry name" value="Aminomethyltransferase fragment"/>
    <property type="match status" value="1"/>
</dbReference>
<dbReference type="SUPFAM" id="SSF103025">
    <property type="entry name" value="Folate-binding domain"/>
    <property type="match status" value="1"/>
</dbReference>
<dbReference type="PANTHER" id="PTHR43757">
    <property type="entry name" value="AMINOMETHYLTRANSFERASE"/>
    <property type="match status" value="1"/>
</dbReference>
<dbReference type="InterPro" id="IPR027266">
    <property type="entry name" value="TrmE/GcvT-like"/>
</dbReference>
<evidence type="ECO:0000259" key="9">
    <source>
        <dbReference type="Pfam" id="PF01571"/>
    </source>
</evidence>
<dbReference type="FunFam" id="3.30.70.1400:FF:000001">
    <property type="entry name" value="Aminomethyltransferase"/>
    <property type="match status" value="1"/>
</dbReference>
<keyword evidence="4 7" id="KW-0808">Transferase</keyword>
<dbReference type="PIRSF" id="PIRSF006487">
    <property type="entry name" value="GcvT"/>
    <property type="match status" value="1"/>
</dbReference>
<evidence type="ECO:0000256" key="8">
    <source>
        <dbReference type="PIRSR" id="PIRSR006487-1"/>
    </source>
</evidence>
<evidence type="ECO:0000256" key="1">
    <source>
        <dbReference type="ARBA" id="ARBA00008609"/>
    </source>
</evidence>
<dbReference type="AlphaFoldDB" id="A0A318KPQ1"/>
<keyword evidence="12" id="KW-1185">Reference proteome</keyword>
<feature type="binding site" evidence="8">
    <location>
        <position position="195"/>
    </location>
    <ligand>
        <name>substrate</name>
    </ligand>
</feature>
<dbReference type="GO" id="GO:0008483">
    <property type="term" value="F:transaminase activity"/>
    <property type="evidence" value="ECO:0007669"/>
    <property type="project" value="UniProtKB-KW"/>
</dbReference>
<feature type="domain" description="GCVT N-terminal" evidence="9">
    <location>
        <begin position="7"/>
        <end position="262"/>
    </location>
</feature>
<dbReference type="Proteomes" id="UP000247612">
    <property type="component" value="Unassembled WGS sequence"/>
</dbReference>
<dbReference type="InterPro" id="IPR013977">
    <property type="entry name" value="GcvT_C"/>
</dbReference>
<evidence type="ECO:0000256" key="5">
    <source>
        <dbReference type="ARBA" id="ARBA00031395"/>
    </source>
</evidence>
<evidence type="ECO:0000313" key="12">
    <source>
        <dbReference type="Proteomes" id="UP000247612"/>
    </source>
</evidence>
<keyword evidence="11" id="KW-0489">Methyltransferase</keyword>
<dbReference type="GO" id="GO:0005829">
    <property type="term" value="C:cytosol"/>
    <property type="evidence" value="ECO:0007669"/>
    <property type="project" value="TreeGrafter"/>
</dbReference>